<reference evidence="2" key="2">
    <citation type="submission" date="2020-09" db="EMBL/GenBank/DDBJ databases">
        <authorList>
            <person name="Sun Q."/>
            <person name="Ohkuma M."/>
        </authorList>
    </citation>
    <scope>NUCLEOTIDE SEQUENCE</scope>
    <source>
        <strain evidence="2">JCM 4434</strain>
    </source>
</reference>
<feature type="region of interest" description="Disordered" evidence="1">
    <location>
        <begin position="20"/>
        <end position="48"/>
    </location>
</feature>
<organism evidence="2 3">
    <name type="scientific">Kitasatospora aureofaciens</name>
    <name type="common">Streptomyces aureofaciens</name>
    <dbReference type="NCBI Taxonomy" id="1894"/>
    <lineage>
        <taxon>Bacteria</taxon>
        <taxon>Bacillati</taxon>
        <taxon>Actinomycetota</taxon>
        <taxon>Actinomycetes</taxon>
        <taxon>Kitasatosporales</taxon>
        <taxon>Streptomycetaceae</taxon>
        <taxon>Kitasatospora</taxon>
    </lineage>
</organism>
<dbReference type="AlphaFoldDB" id="A0A8H9LSN1"/>
<reference evidence="2" key="1">
    <citation type="journal article" date="2014" name="Int. J. Syst. Evol. Microbiol.">
        <title>Complete genome sequence of Corynebacterium casei LMG S-19264T (=DSM 44701T), isolated from a smear-ripened cheese.</title>
        <authorList>
            <consortium name="US DOE Joint Genome Institute (JGI-PGF)"/>
            <person name="Walter F."/>
            <person name="Albersmeier A."/>
            <person name="Kalinowski J."/>
            <person name="Ruckert C."/>
        </authorList>
    </citation>
    <scope>NUCLEOTIDE SEQUENCE</scope>
    <source>
        <strain evidence="2">JCM 4434</strain>
    </source>
</reference>
<dbReference type="EMBL" id="BMUB01000014">
    <property type="protein sequence ID" value="GGU92387.1"/>
    <property type="molecule type" value="Genomic_DNA"/>
</dbReference>
<evidence type="ECO:0000313" key="3">
    <source>
        <dbReference type="Proteomes" id="UP000610124"/>
    </source>
</evidence>
<accession>A0A8H9LSN1</accession>
<protein>
    <submittedName>
        <fullName evidence="2">Uncharacterized protein</fullName>
    </submittedName>
</protein>
<evidence type="ECO:0000313" key="2">
    <source>
        <dbReference type="EMBL" id="GGU92387.1"/>
    </source>
</evidence>
<comment type="caution">
    <text evidence="2">The sequence shown here is derived from an EMBL/GenBank/DDBJ whole genome shotgun (WGS) entry which is preliminary data.</text>
</comment>
<dbReference type="Proteomes" id="UP000610124">
    <property type="component" value="Unassembled WGS sequence"/>
</dbReference>
<gene>
    <name evidence="2" type="ORF">GCM10010502_52300</name>
</gene>
<proteinExistence type="predicted"/>
<name>A0A8H9LSN1_KITAU</name>
<sequence>MAEQSSEGISVHVLQPYPGALDRDTDAELLSPLAAGNEHRAGGPSNGQFAVQASARWLGTTLAAGAAATEATKAAGAGEGTGYGP</sequence>
<evidence type="ECO:0000256" key="1">
    <source>
        <dbReference type="SAM" id="MobiDB-lite"/>
    </source>
</evidence>